<comment type="caution">
    <text evidence="2">The sequence shown here is derived from an EMBL/GenBank/DDBJ whole genome shotgun (WGS) entry which is preliminary data.</text>
</comment>
<dbReference type="OrthoDB" id="892266at2"/>
<feature type="signal peptide" evidence="1">
    <location>
        <begin position="1"/>
        <end position="28"/>
    </location>
</feature>
<evidence type="ECO:0000313" key="2">
    <source>
        <dbReference type="EMBL" id="GEO05101.1"/>
    </source>
</evidence>
<evidence type="ECO:0000313" key="3">
    <source>
        <dbReference type="Proteomes" id="UP000321532"/>
    </source>
</evidence>
<accession>A0A512AZF1</accession>
<name>A0A512AZF1_9BACT</name>
<dbReference type="EMBL" id="BJYS01000020">
    <property type="protein sequence ID" value="GEO05101.1"/>
    <property type="molecule type" value="Genomic_DNA"/>
</dbReference>
<organism evidence="2 3">
    <name type="scientific">Adhaeribacter aerolatus</name>
    <dbReference type="NCBI Taxonomy" id="670289"/>
    <lineage>
        <taxon>Bacteria</taxon>
        <taxon>Pseudomonadati</taxon>
        <taxon>Bacteroidota</taxon>
        <taxon>Cytophagia</taxon>
        <taxon>Cytophagales</taxon>
        <taxon>Hymenobacteraceae</taxon>
        <taxon>Adhaeribacter</taxon>
    </lineage>
</organism>
<sequence length="265" mass="29862">MQTININFNRFPLIIILALCLLPLFSQAQKKNKMAADGFNAAGSDAKAIALVDKVIKNMGGYDAWNKTHYIAWTWRNQYHIWDKFQNRYRLERGDSLVVIADLNTKEGVAYRNGEEIKDPARRQKLVSGMYPSWANDSYWLAMPFKLKDSGVTLKYKGEGKTQTGADADLIEVTFKGVGVTPDNRYVLAIDKASGLITEWSFFRNYADEKPSFTRTWTDYQPYGKIKLAASRGDAAVNMSNIAVTQNIPAEVFNSPTPVNKALIK</sequence>
<gene>
    <name evidence="2" type="ORF">AAE02nite_27650</name>
</gene>
<dbReference type="Proteomes" id="UP000321532">
    <property type="component" value="Unassembled WGS sequence"/>
</dbReference>
<dbReference type="RefSeq" id="WP_146898405.1">
    <property type="nucleotide sequence ID" value="NZ_BJYS01000020.1"/>
</dbReference>
<proteinExistence type="predicted"/>
<evidence type="ECO:0000256" key="1">
    <source>
        <dbReference type="SAM" id="SignalP"/>
    </source>
</evidence>
<keyword evidence="3" id="KW-1185">Reference proteome</keyword>
<dbReference type="AlphaFoldDB" id="A0A512AZF1"/>
<reference evidence="2 3" key="1">
    <citation type="submission" date="2019-07" db="EMBL/GenBank/DDBJ databases">
        <title>Whole genome shotgun sequence of Adhaeribacter aerolatus NBRC 106133.</title>
        <authorList>
            <person name="Hosoyama A."/>
            <person name="Uohara A."/>
            <person name="Ohji S."/>
            <person name="Ichikawa N."/>
        </authorList>
    </citation>
    <scope>NUCLEOTIDE SEQUENCE [LARGE SCALE GENOMIC DNA]</scope>
    <source>
        <strain evidence="2 3">NBRC 106133</strain>
    </source>
</reference>
<evidence type="ECO:0008006" key="4">
    <source>
        <dbReference type="Google" id="ProtNLM"/>
    </source>
</evidence>
<feature type="chain" id="PRO_5021873239" description="Outer membrane lipoprotein-sorting protein" evidence="1">
    <location>
        <begin position="29"/>
        <end position="265"/>
    </location>
</feature>
<protein>
    <recommendedName>
        <fullName evidence="4">Outer membrane lipoprotein-sorting protein</fullName>
    </recommendedName>
</protein>
<keyword evidence="1" id="KW-0732">Signal</keyword>